<dbReference type="InterPro" id="IPR036908">
    <property type="entry name" value="RlpA-like_sf"/>
</dbReference>
<feature type="compositionally biased region" description="Low complexity" evidence="2">
    <location>
        <begin position="153"/>
        <end position="181"/>
    </location>
</feature>
<feature type="region of interest" description="Disordered" evidence="2">
    <location>
        <begin position="151"/>
        <end position="263"/>
    </location>
</feature>
<evidence type="ECO:0000313" key="4">
    <source>
        <dbReference type="EMBL" id="EGN95475.1"/>
    </source>
</evidence>
<feature type="compositionally biased region" description="Low complexity" evidence="2">
    <location>
        <begin position="188"/>
        <end position="235"/>
    </location>
</feature>
<dbReference type="InParanoid" id="F8Q7D7"/>
<evidence type="ECO:0000313" key="5">
    <source>
        <dbReference type="Proteomes" id="UP000008063"/>
    </source>
</evidence>
<dbReference type="Gene3D" id="2.40.40.10">
    <property type="entry name" value="RlpA-like domain"/>
    <property type="match status" value="1"/>
</dbReference>
<keyword evidence="5" id="KW-1185">Reference proteome</keyword>
<evidence type="ECO:0000256" key="2">
    <source>
        <dbReference type="SAM" id="MobiDB-lite"/>
    </source>
</evidence>
<feature type="chain" id="PRO_5003382523" evidence="3">
    <location>
        <begin position="20"/>
        <end position="288"/>
    </location>
</feature>
<dbReference type="AlphaFoldDB" id="F8Q7D7"/>
<organism evidence="5">
    <name type="scientific">Serpula lacrymans var. lacrymans (strain S7.3)</name>
    <name type="common">Dry rot fungus</name>
    <dbReference type="NCBI Taxonomy" id="936435"/>
    <lineage>
        <taxon>Eukaryota</taxon>
        <taxon>Fungi</taxon>
        <taxon>Dikarya</taxon>
        <taxon>Basidiomycota</taxon>
        <taxon>Agaricomycotina</taxon>
        <taxon>Agaricomycetes</taxon>
        <taxon>Agaricomycetidae</taxon>
        <taxon>Boletales</taxon>
        <taxon>Coniophorineae</taxon>
        <taxon>Serpulaceae</taxon>
        <taxon>Serpula</taxon>
    </lineage>
</organism>
<dbReference type="OrthoDB" id="623670at2759"/>
<dbReference type="SUPFAM" id="SSF50685">
    <property type="entry name" value="Barwin-like endoglucanases"/>
    <property type="match status" value="1"/>
</dbReference>
<reference evidence="5" key="1">
    <citation type="journal article" date="2011" name="Science">
        <title>The plant cell wall-decomposing machinery underlies the functional diversity of forest fungi.</title>
        <authorList>
            <person name="Eastwood D.C."/>
            <person name="Floudas D."/>
            <person name="Binder M."/>
            <person name="Majcherczyk A."/>
            <person name="Schneider P."/>
            <person name="Aerts A."/>
            <person name="Asiegbu F.O."/>
            <person name="Baker S.E."/>
            <person name="Barry K."/>
            <person name="Bendiksby M."/>
            <person name="Blumentritt M."/>
            <person name="Coutinho P.M."/>
            <person name="Cullen D."/>
            <person name="de Vries R.P."/>
            <person name="Gathman A."/>
            <person name="Goodell B."/>
            <person name="Henrissat B."/>
            <person name="Ihrmark K."/>
            <person name="Kauserud H."/>
            <person name="Kohler A."/>
            <person name="LaButti K."/>
            <person name="Lapidus A."/>
            <person name="Lavin J.L."/>
            <person name="Lee Y.-H."/>
            <person name="Lindquist E."/>
            <person name="Lilly W."/>
            <person name="Lucas S."/>
            <person name="Morin E."/>
            <person name="Murat C."/>
            <person name="Oguiza J.A."/>
            <person name="Park J."/>
            <person name="Pisabarro A.G."/>
            <person name="Riley R."/>
            <person name="Rosling A."/>
            <person name="Salamov A."/>
            <person name="Schmidt O."/>
            <person name="Schmutz J."/>
            <person name="Skrede I."/>
            <person name="Stenlid J."/>
            <person name="Wiebenga A."/>
            <person name="Xie X."/>
            <person name="Kuees U."/>
            <person name="Hibbett D.S."/>
            <person name="Hoffmeister D."/>
            <person name="Hoegberg N."/>
            <person name="Martin F."/>
            <person name="Grigoriev I.V."/>
            <person name="Watkinson S.C."/>
        </authorList>
    </citation>
    <scope>NUCLEOTIDE SEQUENCE [LARGE SCALE GENOMIC DNA]</scope>
    <source>
        <strain evidence="5">strain S7.3</strain>
    </source>
</reference>
<evidence type="ECO:0000256" key="1">
    <source>
        <dbReference type="ARBA" id="ARBA00022729"/>
    </source>
</evidence>
<proteinExistence type="predicted"/>
<dbReference type="PANTHER" id="PTHR31836:SF28">
    <property type="entry name" value="SRCR DOMAIN-CONTAINING PROTEIN-RELATED"/>
    <property type="match status" value="1"/>
</dbReference>
<dbReference type="CDD" id="cd22191">
    <property type="entry name" value="DPBB_RlpA_EXP_N-like"/>
    <property type="match status" value="1"/>
</dbReference>
<dbReference type="EMBL" id="GL945485">
    <property type="protein sequence ID" value="EGN95475.1"/>
    <property type="molecule type" value="Genomic_DNA"/>
</dbReference>
<protein>
    <submittedName>
        <fullName evidence="4">Uncharacterized protein</fullName>
    </submittedName>
</protein>
<feature type="signal peptide" evidence="3">
    <location>
        <begin position="1"/>
        <end position="19"/>
    </location>
</feature>
<keyword evidence="1 3" id="KW-0732">Signal</keyword>
<evidence type="ECO:0000256" key="3">
    <source>
        <dbReference type="SAM" id="SignalP"/>
    </source>
</evidence>
<dbReference type="InterPro" id="IPR051477">
    <property type="entry name" value="Expansin_CellWall"/>
</dbReference>
<sequence>MRSSAIFGLLSLVLPFAVANPHGLQGGRRHQELANRARGEVQLHKRYDGARFTFYAVGLGACGQTNVPSDFIVALNTPQYGGGYPGPECFKQITIEYNGKTAQATIMDECPGCPYGGLDFSEGLFDYFAAESVGVLYGTWYYSDGSGGGGGAPSSSSSQWTPPSSTWTPPSSTWTPPSTTWQPPPPSSTWTPPSSTWSPPPSSTWTPPSTTWTPPATTSTSTWSTPSSTSSSSSSVDYSSGVASGLAEPTGTVNVPIPDANDPQNLLSMNQAIVGLGALAVAGSGAPS</sequence>
<dbReference type="OMA" id="AVIMDEC"/>
<gene>
    <name evidence="4" type="ORF">SERLA73DRAFT_186504</name>
</gene>
<dbReference type="Proteomes" id="UP000008063">
    <property type="component" value="Unassembled WGS sequence"/>
</dbReference>
<dbReference type="HOGENOM" id="CLU_047639_0_0_1"/>
<accession>F8Q7D7</accession>
<dbReference type="PANTHER" id="PTHR31836">
    <property type="match status" value="1"/>
</dbReference>
<name>F8Q7D7_SERL3</name>
<dbReference type="STRING" id="936435.F8Q7D7"/>